<feature type="domain" description="Baseplate J-like C-terminal" evidence="1">
    <location>
        <begin position="204"/>
        <end position="283"/>
    </location>
</feature>
<organism evidence="2 3">
    <name type="scientific">Algimonas porphyrae</name>
    <dbReference type="NCBI Taxonomy" id="1128113"/>
    <lineage>
        <taxon>Bacteria</taxon>
        <taxon>Pseudomonadati</taxon>
        <taxon>Pseudomonadota</taxon>
        <taxon>Alphaproteobacteria</taxon>
        <taxon>Maricaulales</taxon>
        <taxon>Robiginitomaculaceae</taxon>
        <taxon>Algimonas</taxon>
    </lineage>
</organism>
<evidence type="ECO:0000313" key="2">
    <source>
        <dbReference type="EMBL" id="GLQ20507.1"/>
    </source>
</evidence>
<reference evidence="2" key="2">
    <citation type="submission" date="2023-01" db="EMBL/GenBank/DDBJ databases">
        <title>Draft genome sequence of Algimonas porphyrae strain NBRC 108216.</title>
        <authorList>
            <person name="Sun Q."/>
            <person name="Mori K."/>
        </authorList>
    </citation>
    <scope>NUCLEOTIDE SEQUENCE</scope>
    <source>
        <strain evidence="2">NBRC 108216</strain>
    </source>
</reference>
<evidence type="ECO:0000313" key="3">
    <source>
        <dbReference type="Proteomes" id="UP001161390"/>
    </source>
</evidence>
<gene>
    <name evidence="2" type="ORF">GCM10007854_14620</name>
</gene>
<dbReference type="RefSeq" id="WP_284371178.1">
    <property type="nucleotide sequence ID" value="NZ_BSNJ01000003.1"/>
</dbReference>
<sequence>MSALFDPIDLERLPPVAEWTVNYDAELVARIESFLTDAPEYAETIELESDPVRKLLQEAAYLAVLAKNAANQAVRQSMLATASGAELDAHAALIPILRKAEETDDRFRLRIRRSHSAFSVAGPRSAYETIIRERVPDLIDIDIRTRTNDVSVDPGVVKVYVLTGEEPEGSADVAKRNDVAVVLDDDVVPDTDQVIVLSPVIADYSVHALLTINPGPGQDQVLAAAQSAVTALTDNAYQIGGSVSRDQLIAALVVEGVTKVDLQLPEVDIDAAALTAPRMSALTVLPEGDPS</sequence>
<dbReference type="Proteomes" id="UP001161390">
    <property type="component" value="Unassembled WGS sequence"/>
</dbReference>
<proteinExistence type="predicted"/>
<reference evidence="2" key="1">
    <citation type="journal article" date="2014" name="Int. J. Syst. Evol. Microbiol.">
        <title>Complete genome of a new Firmicutes species belonging to the dominant human colonic microbiota ('Ruminococcus bicirculans') reveals two chromosomes and a selective capacity to utilize plant glucans.</title>
        <authorList>
            <consortium name="NISC Comparative Sequencing Program"/>
            <person name="Wegmann U."/>
            <person name="Louis P."/>
            <person name="Goesmann A."/>
            <person name="Henrissat B."/>
            <person name="Duncan S.H."/>
            <person name="Flint H.J."/>
        </authorList>
    </citation>
    <scope>NUCLEOTIDE SEQUENCE</scope>
    <source>
        <strain evidence="2">NBRC 108216</strain>
    </source>
</reference>
<evidence type="ECO:0000259" key="1">
    <source>
        <dbReference type="Pfam" id="PF26079"/>
    </source>
</evidence>
<accession>A0ABQ5V0N4</accession>
<keyword evidence="3" id="KW-1185">Reference proteome</keyword>
<dbReference type="EMBL" id="BSNJ01000003">
    <property type="protein sequence ID" value="GLQ20507.1"/>
    <property type="molecule type" value="Genomic_DNA"/>
</dbReference>
<dbReference type="InterPro" id="IPR058530">
    <property type="entry name" value="Baseplate_J-like_C"/>
</dbReference>
<name>A0ABQ5V0N4_9PROT</name>
<dbReference type="PIRSF" id="PIRSF020481">
    <property type="entry name" value="BAP"/>
    <property type="match status" value="1"/>
</dbReference>
<comment type="caution">
    <text evidence="2">The sequence shown here is derived from an EMBL/GenBank/DDBJ whole genome shotgun (WGS) entry which is preliminary data.</text>
</comment>
<protein>
    <submittedName>
        <fullName evidence="2">Bacteriophage protein</fullName>
    </submittedName>
</protein>
<dbReference type="Pfam" id="PF26079">
    <property type="entry name" value="Baseplate_J_C"/>
    <property type="match status" value="1"/>
</dbReference>
<dbReference type="InterPro" id="IPR014507">
    <property type="entry name" value="Baseplate_assembly_J_pred"/>
</dbReference>